<gene>
    <name evidence="1" type="ORF">EV188_11180</name>
</gene>
<dbReference type="Proteomes" id="UP000295705">
    <property type="component" value="Unassembled WGS sequence"/>
</dbReference>
<dbReference type="EMBL" id="SNYO01000011">
    <property type="protein sequence ID" value="TDQ48910.1"/>
    <property type="molecule type" value="Genomic_DNA"/>
</dbReference>
<reference evidence="1 2" key="1">
    <citation type="submission" date="2019-03" db="EMBL/GenBank/DDBJ databases">
        <title>Genomic Encyclopedia of Type Strains, Phase IV (KMG-IV): sequencing the most valuable type-strain genomes for metagenomic binning, comparative biology and taxonomic classification.</title>
        <authorList>
            <person name="Goeker M."/>
        </authorList>
    </citation>
    <scope>NUCLEOTIDE SEQUENCE [LARGE SCALE GENOMIC DNA]</scope>
    <source>
        <strain evidence="1 2">DSM 45775</strain>
    </source>
</reference>
<protein>
    <submittedName>
        <fullName evidence="1">Uncharacterized protein</fullName>
    </submittedName>
</protein>
<comment type="caution">
    <text evidence="1">The sequence shown here is derived from an EMBL/GenBank/DDBJ whole genome shotgun (WGS) entry which is preliminary data.</text>
</comment>
<dbReference type="AlphaFoldDB" id="A0A4R6UP20"/>
<proteinExistence type="predicted"/>
<name>A0A4R6UP20_9PSEU</name>
<keyword evidence="2" id="KW-1185">Reference proteome</keyword>
<evidence type="ECO:0000313" key="1">
    <source>
        <dbReference type="EMBL" id="TDQ48910.1"/>
    </source>
</evidence>
<sequence>MTGAVAPDRIRSMAKPSWIRAEDGDWYRVSEVVAVKTLPHPDGGFMVTVETHRHDNIDVTGRLDHVEDASRSRDSVAGLLSKVEEGAVITFSSGAFSADAVA</sequence>
<accession>A0A4R6UP20</accession>
<organism evidence="1 2">
    <name type="scientific">Actinomycetospora succinea</name>
    <dbReference type="NCBI Taxonomy" id="663603"/>
    <lineage>
        <taxon>Bacteria</taxon>
        <taxon>Bacillati</taxon>
        <taxon>Actinomycetota</taxon>
        <taxon>Actinomycetes</taxon>
        <taxon>Pseudonocardiales</taxon>
        <taxon>Pseudonocardiaceae</taxon>
        <taxon>Actinomycetospora</taxon>
    </lineage>
</organism>
<evidence type="ECO:0000313" key="2">
    <source>
        <dbReference type="Proteomes" id="UP000295705"/>
    </source>
</evidence>